<name>A0A2P5D655_TREOI</name>
<dbReference type="STRING" id="63057.A0A2P5D655"/>
<evidence type="ECO:0000256" key="3">
    <source>
        <dbReference type="ARBA" id="ARBA00023163"/>
    </source>
</evidence>
<feature type="region of interest" description="Disordered" evidence="6">
    <location>
        <begin position="114"/>
        <end position="137"/>
    </location>
</feature>
<evidence type="ECO:0000313" key="7">
    <source>
        <dbReference type="EMBL" id="PON68789.1"/>
    </source>
</evidence>
<dbReference type="PROSITE" id="PS50985">
    <property type="entry name" value="GRAS"/>
    <property type="match status" value="1"/>
</dbReference>
<dbReference type="InterPro" id="IPR005202">
    <property type="entry name" value="TF_GRAS"/>
</dbReference>
<feature type="region of interest" description="Disordered" evidence="6">
    <location>
        <begin position="1"/>
        <end position="26"/>
    </location>
</feature>
<sequence>MDRNVPQETNSGFNTSLDQYPSSVNGMEASDASLDLSFDGVSPSDDGDFSDTVLKYINQMLMEEDMEAKPCMFHDPLALQAAEKSLYDVLGEKYPPSPNQHPLCIDPNVESPDDSFVASVSDSPGNVSSSSSSSTGASIQSFWTNVDPVDYKPSILQNPVPANFVFRSTSNSSLQSSSNFPFNFSTNGNDLMMGLSLSELQIPNMLSGNELMLQFNRGLEEGNKFLPKGNQLDVHLENNKLSLGANGKVSNGLVKVEKDEREHLPVGLTGRKNHNREETNLVDGRSNKQLAVYTEETEISELFDKVLLCGEGKEEPLICTADEANQNDEADKSTEHGGRSSGTSSGKTRAKVQDDNREVVDLRTLLISCAQAVSANDFRTANELLKQIRQHSSPFGDGSQRLAHYFANGLEARLAGTGSEIYAPLASKRTSAADMLKAYQAYISACPFKKIAIVFANRMILKAAEKATKLHIIDFGILYGFQWPAFIQCLSRRPGGPPKLRITGIELPQQGFRPAERVEETGHRLEKYCERFGVPFEYNAVAQKWENIQIEDLKIDRNEVIAVNCLLRFKNLLDETVVVDSPRNAVLNLIRKIKPDIFVHATVNGSYNAPFFVTRFREALFNFASFFDVADATFTREDPMRLMFEKEFLGREVINVIACEGSERVERPETYKQWRVRSTRAGFRELPLDMELMKKLKTMVKTGYHSDFVVDEDGNWMLQGWKGRVLYASSCWAPA</sequence>
<keyword evidence="8" id="KW-1185">Reference proteome</keyword>
<dbReference type="Pfam" id="PF03514">
    <property type="entry name" value="GRAS"/>
    <property type="match status" value="1"/>
</dbReference>
<feature type="compositionally biased region" description="Basic and acidic residues" evidence="6">
    <location>
        <begin position="329"/>
        <end position="338"/>
    </location>
</feature>
<dbReference type="AlphaFoldDB" id="A0A2P5D655"/>
<feature type="region of interest" description="Disordered" evidence="6">
    <location>
        <begin position="323"/>
        <end position="354"/>
    </location>
</feature>
<comment type="caution">
    <text evidence="5">Lacks conserved residue(s) required for the propagation of feature annotation.</text>
</comment>
<organism evidence="7 8">
    <name type="scientific">Trema orientale</name>
    <name type="common">Charcoal tree</name>
    <name type="synonym">Celtis orientalis</name>
    <dbReference type="NCBI Taxonomy" id="63057"/>
    <lineage>
        <taxon>Eukaryota</taxon>
        <taxon>Viridiplantae</taxon>
        <taxon>Streptophyta</taxon>
        <taxon>Embryophyta</taxon>
        <taxon>Tracheophyta</taxon>
        <taxon>Spermatophyta</taxon>
        <taxon>Magnoliopsida</taxon>
        <taxon>eudicotyledons</taxon>
        <taxon>Gunneridae</taxon>
        <taxon>Pentapetalae</taxon>
        <taxon>rosids</taxon>
        <taxon>fabids</taxon>
        <taxon>Rosales</taxon>
        <taxon>Cannabaceae</taxon>
        <taxon>Trema</taxon>
    </lineage>
</organism>
<evidence type="ECO:0000313" key="8">
    <source>
        <dbReference type="Proteomes" id="UP000237000"/>
    </source>
</evidence>
<evidence type="ECO:0000256" key="2">
    <source>
        <dbReference type="ARBA" id="ARBA00023015"/>
    </source>
</evidence>
<feature type="compositionally biased region" description="Low complexity" evidence="6">
    <location>
        <begin position="119"/>
        <end position="137"/>
    </location>
</feature>
<comment type="subcellular location">
    <subcellularLocation>
        <location evidence="1">Nucleus</location>
    </subcellularLocation>
</comment>
<gene>
    <name evidence="7" type="primary">TorSCL23</name>
    <name evidence="7" type="ORF">TorRG33x02_260710</name>
</gene>
<evidence type="ECO:0000256" key="4">
    <source>
        <dbReference type="ARBA" id="ARBA00023242"/>
    </source>
</evidence>
<feature type="compositionally biased region" description="Polar residues" evidence="6">
    <location>
        <begin position="1"/>
        <end position="25"/>
    </location>
</feature>
<dbReference type="FunCoup" id="A0A2P5D655">
    <property type="interactions" value="1435"/>
</dbReference>
<keyword evidence="2" id="KW-0805">Transcription regulation</keyword>
<keyword evidence="4" id="KW-0539">Nucleus</keyword>
<accession>A0A2P5D655</accession>
<reference evidence="8" key="1">
    <citation type="submission" date="2016-06" db="EMBL/GenBank/DDBJ databases">
        <title>Parallel loss of symbiosis genes in relatives of nitrogen-fixing non-legume Parasponia.</title>
        <authorList>
            <person name="Van Velzen R."/>
            <person name="Holmer R."/>
            <person name="Bu F."/>
            <person name="Rutten L."/>
            <person name="Van Zeijl A."/>
            <person name="Liu W."/>
            <person name="Santuari L."/>
            <person name="Cao Q."/>
            <person name="Sharma T."/>
            <person name="Shen D."/>
            <person name="Roswanjaya Y."/>
            <person name="Wardhani T."/>
            <person name="Kalhor M.S."/>
            <person name="Jansen J."/>
            <person name="Van den Hoogen J."/>
            <person name="Gungor B."/>
            <person name="Hartog M."/>
            <person name="Hontelez J."/>
            <person name="Verver J."/>
            <person name="Yang W.-C."/>
            <person name="Schijlen E."/>
            <person name="Repin R."/>
            <person name="Schilthuizen M."/>
            <person name="Schranz E."/>
            <person name="Heidstra R."/>
            <person name="Miyata K."/>
            <person name="Fedorova E."/>
            <person name="Kohlen W."/>
            <person name="Bisseling T."/>
            <person name="Smit S."/>
            <person name="Geurts R."/>
        </authorList>
    </citation>
    <scope>NUCLEOTIDE SEQUENCE [LARGE SCALE GENOMIC DNA]</scope>
    <source>
        <strain evidence="8">cv. RG33-2</strain>
    </source>
</reference>
<feature type="region of interest" description="Leucine repeat II (LRII)" evidence="5">
    <location>
        <begin position="520"/>
        <end position="552"/>
    </location>
</feature>
<comment type="similarity">
    <text evidence="5">Belongs to the GRAS family.</text>
</comment>
<feature type="short sequence motif" description="VHIID" evidence="5">
    <location>
        <begin position="470"/>
        <end position="474"/>
    </location>
</feature>
<dbReference type="GO" id="GO:0005634">
    <property type="term" value="C:nucleus"/>
    <property type="evidence" value="ECO:0007669"/>
    <property type="project" value="UniProtKB-SubCell"/>
</dbReference>
<dbReference type="InParanoid" id="A0A2P5D655"/>
<feature type="region of interest" description="SAW" evidence="5">
    <location>
        <begin position="658"/>
        <end position="733"/>
    </location>
</feature>
<evidence type="ECO:0000256" key="5">
    <source>
        <dbReference type="PROSITE-ProRule" id="PRU01191"/>
    </source>
</evidence>
<keyword evidence="3" id="KW-0804">Transcription</keyword>
<dbReference type="PANTHER" id="PTHR31636">
    <property type="entry name" value="OSJNBA0084A10.13 PROTEIN-RELATED"/>
    <property type="match status" value="1"/>
</dbReference>
<dbReference type="OrthoDB" id="47276at2759"/>
<feature type="region of interest" description="Leucine repeat I (LRI)" evidence="5">
    <location>
        <begin position="360"/>
        <end position="420"/>
    </location>
</feature>
<protein>
    <submittedName>
        <fullName evidence="7">GRAS transcription factor</fullName>
    </submittedName>
</protein>
<evidence type="ECO:0000256" key="1">
    <source>
        <dbReference type="ARBA" id="ARBA00004123"/>
    </source>
</evidence>
<feature type="region of interest" description="VHIID" evidence="5">
    <location>
        <begin position="439"/>
        <end position="504"/>
    </location>
</feature>
<comment type="caution">
    <text evidence="7">The sequence shown here is derived from an EMBL/GenBank/DDBJ whole genome shotgun (WGS) entry which is preliminary data.</text>
</comment>
<dbReference type="Proteomes" id="UP000237000">
    <property type="component" value="Unassembled WGS sequence"/>
</dbReference>
<evidence type="ECO:0000256" key="6">
    <source>
        <dbReference type="SAM" id="MobiDB-lite"/>
    </source>
</evidence>
<proteinExistence type="inferred from homology"/>
<dbReference type="EMBL" id="JXTC01000292">
    <property type="protein sequence ID" value="PON68789.1"/>
    <property type="molecule type" value="Genomic_DNA"/>
</dbReference>